<dbReference type="KEGG" id="cdev:CIGN_1358"/>
<accession>A0A1X9STN0</accession>
<evidence type="ECO:0000313" key="2">
    <source>
        <dbReference type="Proteomes" id="UP000194309"/>
    </source>
</evidence>
<proteinExistence type="predicted"/>
<accession>A0A381DAS4</accession>
<organism evidence="1 2">
    <name type="scientific">Campylobacter devanensis</name>
    <dbReference type="NCBI Taxonomy" id="3161138"/>
    <lineage>
        <taxon>Bacteria</taxon>
        <taxon>Pseudomonadati</taxon>
        <taxon>Campylobacterota</taxon>
        <taxon>Epsilonproteobacteria</taxon>
        <taxon>Campylobacterales</taxon>
        <taxon>Campylobacteraceae</taxon>
        <taxon>Campylobacter</taxon>
    </lineage>
</organism>
<dbReference type="OrthoDB" id="9800545at2"/>
<evidence type="ECO:0000313" key="1">
    <source>
        <dbReference type="EMBL" id="ARQ99613.1"/>
    </source>
</evidence>
<dbReference type="EMBL" id="CP018788">
    <property type="protein sequence ID" value="ARQ99613.1"/>
    <property type="molecule type" value="Genomic_DNA"/>
</dbReference>
<name>A0A1X9STN0_9BACT</name>
<dbReference type="SUPFAM" id="SSF52833">
    <property type="entry name" value="Thioredoxin-like"/>
    <property type="match status" value="1"/>
</dbReference>
<protein>
    <submittedName>
        <fullName evidence="1">Thioredoxin-like protein, DsbA family</fullName>
    </submittedName>
</protein>
<keyword evidence="2" id="KW-1185">Reference proteome</keyword>
<gene>
    <name evidence="1" type="ORF">CIGN_1358</name>
</gene>
<sequence>MKKIFISSLLSSSLLFGALSDAEILQVFEGGDEELKYTIDSRKNLPNTNFEEIKIKMSDGENSAYIALYSDGAYIFPDVIDIKNKISYLANFENAQAKIAIENATKKLGELIKSIPKDNIISIGNDKNKETKYLFTDPDCPYCRQDLELIEAKLKSTNLKIILAPVSNHGIPAIKKSIAILNEAKSAKNDTAKIKILRKYFDPNAKEPNMISQEEIDKFKAQVDKIFTTGAVRGVPMLIDAKTLGL</sequence>
<reference evidence="1 2" key="1">
    <citation type="journal article" date="2017" name="Genome Biol. Evol.">
        <title>Comparative Genomic Analysis Identifies a Campylobacter Clade Deficient in Selenium Metabolism.</title>
        <authorList>
            <person name="Miller W.G."/>
            <person name="Yee E."/>
            <person name="Lopes B.S."/>
            <person name="Chapman M.H."/>
            <person name="Huynh S."/>
            <person name="Bono J.L."/>
            <person name="Parker C.T."/>
            <person name="Strachan N.J.C."/>
            <person name="Forbes K.J."/>
        </authorList>
    </citation>
    <scope>NUCLEOTIDE SEQUENCE [LARGE SCALE GENOMIC DNA]</scope>
    <source>
        <strain evidence="1 2">NCTC 13003</strain>
    </source>
</reference>
<dbReference type="AlphaFoldDB" id="A0A1X9STN0"/>
<dbReference type="Gene3D" id="3.40.30.10">
    <property type="entry name" value="Glutaredoxin"/>
    <property type="match status" value="1"/>
</dbReference>
<dbReference type="Proteomes" id="UP000194309">
    <property type="component" value="Chromosome"/>
</dbReference>
<dbReference type="InterPro" id="IPR036249">
    <property type="entry name" value="Thioredoxin-like_sf"/>
</dbReference>
<dbReference type="STRING" id="1660064.CIGN_1358"/>